<gene>
    <name evidence="3" type="ORF">ACFO8M_01220</name>
</gene>
<keyword evidence="1" id="KW-0732">Signal</keyword>
<evidence type="ECO:0000256" key="1">
    <source>
        <dbReference type="SAM" id="SignalP"/>
    </source>
</evidence>
<evidence type="ECO:0000313" key="3">
    <source>
        <dbReference type="EMBL" id="MFC3491107.1"/>
    </source>
</evidence>
<dbReference type="InterPro" id="IPR012338">
    <property type="entry name" value="Beta-lactam/transpept-like"/>
</dbReference>
<keyword evidence="3" id="KW-0378">Hydrolase</keyword>
<sequence length="372" mass="39773">MNRMRSIAAVSCASLAALALAAAPAQAAPAPLRADLQDQADAIVAAGAPGVSIAVRDELGAWNGVAGVGDIAKGTPPDPGGFIRTGSITKSFTATMVLQLVEEHQIELDGPIDAYLPGLLPYEETITVEDLLRHQSGLPDYQPLVWPDVQTVHDQRFHTYLPEALVELATEEPLEFTPGDEFAYSNTGYIVLGMLIEEVTDHSYARELAQRILRPAGLHRTYLAGVFPFLPNPSMRGYEALTDPEGPLTDLTTYNMSVSWSTGAIVATQADVNRFYEALLSGDLLGAEQLAQMQETVPAFDGFGYGLGLAGAELCGREIWGHVGGAQGYLSYSFTSADLSRQLTITVNRSLTADPAVSEAITAAIQTEFCRN</sequence>
<dbReference type="Gene3D" id="3.40.710.10">
    <property type="entry name" value="DD-peptidase/beta-lactamase superfamily"/>
    <property type="match status" value="1"/>
</dbReference>
<name>A0ABV7PU56_9ACTN</name>
<proteinExistence type="predicted"/>
<dbReference type="PANTHER" id="PTHR46825:SF7">
    <property type="entry name" value="D-ALANYL-D-ALANINE CARBOXYPEPTIDASE"/>
    <property type="match status" value="1"/>
</dbReference>
<feature type="signal peptide" evidence="1">
    <location>
        <begin position="1"/>
        <end position="27"/>
    </location>
</feature>
<dbReference type="Pfam" id="PF00144">
    <property type="entry name" value="Beta-lactamase"/>
    <property type="match status" value="1"/>
</dbReference>
<organism evidence="3 4">
    <name type="scientific">Glycomyces rhizosphaerae</name>
    <dbReference type="NCBI Taxonomy" id="2054422"/>
    <lineage>
        <taxon>Bacteria</taxon>
        <taxon>Bacillati</taxon>
        <taxon>Actinomycetota</taxon>
        <taxon>Actinomycetes</taxon>
        <taxon>Glycomycetales</taxon>
        <taxon>Glycomycetaceae</taxon>
        <taxon>Glycomyces</taxon>
    </lineage>
</organism>
<dbReference type="PANTHER" id="PTHR46825">
    <property type="entry name" value="D-ALANYL-D-ALANINE-CARBOXYPEPTIDASE/ENDOPEPTIDASE AMPH"/>
    <property type="match status" value="1"/>
</dbReference>
<protein>
    <submittedName>
        <fullName evidence="3">Serine hydrolase domain-containing protein</fullName>
        <ecNumber evidence="3">3.-.-.-</ecNumber>
    </submittedName>
</protein>
<comment type="caution">
    <text evidence="3">The sequence shown here is derived from an EMBL/GenBank/DDBJ whole genome shotgun (WGS) entry which is preliminary data.</text>
</comment>
<dbReference type="EMBL" id="JBHRWO010000004">
    <property type="protein sequence ID" value="MFC3491107.1"/>
    <property type="molecule type" value="Genomic_DNA"/>
</dbReference>
<dbReference type="SUPFAM" id="SSF56601">
    <property type="entry name" value="beta-lactamase/transpeptidase-like"/>
    <property type="match status" value="1"/>
</dbReference>
<dbReference type="GO" id="GO:0016787">
    <property type="term" value="F:hydrolase activity"/>
    <property type="evidence" value="ECO:0007669"/>
    <property type="project" value="UniProtKB-KW"/>
</dbReference>
<feature type="chain" id="PRO_5047538893" evidence="1">
    <location>
        <begin position="28"/>
        <end position="372"/>
    </location>
</feature>
<keyword evidence="4" id="KW-1185">Reference proteome</keyword>
<dbReference type="Proteomes" id="UP001595712">
    <property type="component" value="Unassembled WGS sequence"/>
</dbReference>
<evidence type="ECO:0000259" key="2">
    <source>
        <dbReference type="Pfam" id="PF00144"/>
    </source>
</evidence>
<evidence type="ECO:0000313" key="4">
    <source>
        <dbReference type="Proteomes" id="UP001595712"/>
    </source>
</evidence>
<dbReference type="InterPro" id="IPR001466">
    <property type="entry name" value="Beta-lactam-related"/>
</dbReference>
<accession>A0ABV7PU56</accession>
<reference evidence="4" key="1">
    <citation type="journal article" date="2019" name="Int. J. Syst. Evol. Microbiol.">
        <title>The Global Catalogue of Microorganisms (GCM) 10K type strain sequencing project: providing services to taxonomists for standard genome sequencing and annotation.</title>
        <authorList>
            <consortium name="The Broad Institute Genomics Platform"/>
            <consortium name="The Broad Institute Genome Sequencing Center for Infectious Disease"/>
            <person name="Wu L."/>
            <person name="Ma J."/>
        </authorList>
    </citation>
    <scope>NUCLEOTIDE SEQUENCE [LARGE SCALE GENOMIC DNA]</scope>
    <source>
        <strain evidence="4">CGMCC 4.7396</strain>
    </source>
</reference>
<feature type="domain" description="Beta-lactamase-related" evidence="2">
    <location>
        <begin position="44"/>
        <end position="361"/>
    </location>
</feature>
<dbReference type="RefSeq" id="WP_387969395.1">
    <property type="nucleotide sequence ID" value="NZ_JBHRWO010000004.1"/>
</dbReference>
<dbReference type="EC" id="3.-.-.-" evidence="3"/>
<dbReference type="InterPro" id="IPR050491">
    <property type="entry name" value="AmpC-like"/>
</dbReference>